<feature type="chain" id="PRO_5044606263" description="Cytochrome oxidase subunit II copper A binding domain-containing protein" evidence="1">
    <location>
        <begin position="24"/>
        <end position="189"/>
    </location>
</feature>
<reference evidence="4 6" key="2">
    <citation type="submission" date="2021-03" db="EMBL/GenBank/DDBJ databases">
        <title>Rapid diversification of plasmids in a genus of pathogenic and nitrogen fixing bacteria.</title>
        <authorList>
            <person name="Weisberg A.J."/>
            <person name="Miller M."/>
            <person name="Ream W."/>
            <person name="Grunwald N.J."/>
            <person name="Chang J.H."/>
        </authorList>
    </citation>
    <scope>NUCLEOTIDE SEQUENCE [LARGE SCALE GENOMIC DNA]</scope>
    <source>
        <strain evidence="4 6">AF3.44</strain>
    </source>
</reference>
<dbReference type="AlphaFoldDB" id="A0A4D7DNJ8"/>
<dbReference type="SUPFAM" id="SSF49503">
    <property type="entry name" value="Cupredoxins"/>
    <property type="match status" value="1"/>
</dbReference>
<dbReference type="GO" id="GO:0005507">
    <property type="term" value="F:copper ion binding"/>
    <property type="evidence" value="ECO:0007669"/>
    <property type="project" value="InterPro"/>
</dbReference>
<sequence length="189" mass="20811">MKAISIYVFAGLSLLFGLPSAFASGEDQKPCVGLSGVDKENCQAAFDLLTKEQEKGPDFKIFASGKASGWKFRYDAADGTCIESTELRLPHDQQLTLLYTSADYANTDELPTLRIDRLGVNVTAIPGRISELAIKAQEEGKLEVRAGREAFRSQNTEESKADQVVLAEVISPNKFRAWMKENGRKNCDD</sequence>
<proteinExistence type="predicted"/>
<dbReference type="InterPro" id="IPR008972">
    <property type="entry name" value="Cupredoxin"/>
</dbReference>
<name>A0A4D7DNJ8_9HYPH</name>
<feature type="domain" description="Cytochrome oxidase subunit II copper A binding" evidence="2">
    <location>
        <begin position="56"/>
        <end position="181"/>
    </location>
</feature>
<dbReference type="EMBL" id="CP039691">
    <property type="protein sequence ID" value="QCI97698.1"/>
    <property type="molecule type" value="Genomic_DNA"/>
</dbReference>
<dbReference type="PROSITE" id="PS50857">
    <property type="entry name" value="COX2_CUA"/>
    <property type="match status" value="1"/>
</dbReference>
<dbReference type="InterPro" id="IPR002429">
    <property type="entry name" value="CcO_II-like_C"/>
</dbReference>
<protein>
    <recommendedName>
        <fullName evidence="2">Cytochrome oxidase subunit II copper A binding domain-containing protein</fullName>
    </recommendedName>
</protein>
<evidence type="ECO:0000256" key="1">
    <source>
        <dbReference type="SAM" id="SignalP"/>
    </source>
</evidence>
<dbReference type="Proteomes" id="UP000826513">
    <property type="component" value="Chromosome 1"/>
</dbReference>
<dbReference type="EMBL" id="CP072167">
    <property type="protein sequence ID" value="QYA06858.1"/>
    <property type="molecule type" value="Genomic_DNA"/>
</dbReference>
<evidence type="ECO:0000313" key="4">
    <source>
        <dbReference type="EMBL" id="QYA06858.1"/>
    </source>
</evidence>
<evidence type="ECO:0000313" key="3">
    <source>
        <dbReference type="EMBL" id="QCI97698.1"/>
    </source>
</evidence>
<dbReference type="Gene3D" id="2.60.40.420">
    <property type="entry name" value="Cupredoxins - blue copper proteins"/>
    <property type="match status" value="1"/>
</dbReference>
<feature type="signal peptide" evidence="1">
    <location>
        <begin position="1"/>
        <end position="23"/>
    </location>
</feature>
<dbReference type="Proteomes" id="UP000298545">
    <property type="component" value="Chromosome circular"/>
</dbReference>
<dbReference type="GO" id="GO:0016020">
    <property type="term" value="C:membrane"/>
    <property type="evidence" value="ECO:0007669"/>
    <property type="project" value="InterPro"/>
</dbReference>
<dbReference type="STRING" id="1367849.GCA_000518585_00469"/>
<evidence type="ECO:0000259" key="2">
    <source>
        <dbReference type="PROSITE" id="PS50857"/>
    </source>
</evidence>
<dbReference type="RefSeq" id="WP_027673363.1">
    <property type="nucleotide sequence ID" value="NZ_CP039691.1"/>
</dbReference>
<keyword evidence="1" id="KW-0732">Signal</keyword>
<reference evidence="3 5" key="1">
    <citation type="submission" date="2019-04" db="EMBL/GenBank/DDBJ databases">
        <title>Complete genome sequence of Agrobacterium larrymoorei CFBP5473.</title>
        <authorList>
            <person name="Haryono M."/>
            <person name="Chou L."/>
            <person name="Lin Y.-C."/>
            <person name="Lai E.-M."/>
            <person name="Kuo C.-H."/>
        </authorList>
    </citation>
    <scope>NUCLEOTIDE SEQUENCE [LARGE SCALE GENOMIC DNA]</scope>
    <source>
        <strain evidence="3 5">CFBP5473</strain>
    </source>
</reference>
<evidence type="ECO:0000313" key="6">
    <source>
        <dbReference type="Proteomes" id="UP000826513"/>
    </source>
</evidence>
<evidence type="ECO:0000313" key="5">
    <source>
        <dbReference type="Proteomes" id="UP000298545"/>
    </source>
</evidence>
<accession>A0A4D7DNJ8</accession>
<dbReference type="KEGG" id="alf:CFBP5473_07100"/>
<organism evidence="3 5">
    <name type="scientific">Agrobacterium larrymoorei</name>
    <dbReference type="NCBI Taxonomy" id="160699"/>
    <lineage>
        <taxon>Bacteria</taxon>
        <taxon>Pseudomonadati</taxon>
        <taxon>Pseudomonadota</taxon>
        <taxon>Alphaproteobacteria</taxon>
        <taxon>Hyphomicrobiales</taxon>
        <taxon>Rhizobiaceae</taxon>
        <taxon>Rhizobium/Agrobacterium group</taxon>
        <taxon>Agrobacterium</taxon>
    </lineage>
</organism>
<dbReference type="GO" id="GO:0004129">
    <property type="term" value="F:cytochrome-c oxidase activity"/>
    <property type="evidence" value="ECO:0007669"/>
    <property type="project" value="InterPro"/>
</dbReference>
<keyword evidence="6" id="KW-1185">Reference proteome</keyword>
<gene>
    <name evidence="3" type="ORF">CFBP5473_07100</name>
    <name evidence="4" type="ORF">J5285_12605</name>
</gene>